<dbReference type="STRING" id="1630135.DAD186_15120"/>
<dbReference type="Pfam" id="PF02878">
    <property type="entry name" value="PGM_PMM_I"/>
    <property type="match status" value="1"/>
</dbReference>
<evidence type="ECO:0000256" key="2">
    <source>
        <dbReference type="ARBA" id="ARBA00010231"/>
    </source>
</evidence>
<dbReference type="Proteomes" id="UP000092596">
    <property type="component" value="Chromosome"/>
</dbReference>
<dbReference type="InterPro" id="IPR005844">
    <property type="entry name" value="A-D-PHexomutase_a/b/a-I"/>
</dbReference>
<evidence type="ECO:0000256" key="5">
    <source>
        <dbReference type="ARBA" id="ARBA00022842"/>
    </source>
</evidence>
<dbReference type="AlphaFoldDB" id="A0A1B0ZJN2"/>
<dbReference type="PRINTS" id="PR00509">
    <property type="entry name" value="PGMPMM"/>
</dbReference>
<dbReference type="InterPro" id="IPR016055">
    <property type="entry name" value="A-D-PHexomutase_a/b/a-I/II/III"/>
</dbReference>
<dbReference type="RefSeq" id="WP_065248124.1">
    <property type="nucleotide sequence ID" value="NZ_CP012117.1"/>
</dbReference>
<name>A0A1B0ZJN2_9MICO</name>
<evidence type="ECO:0000259" key="8">
    <source>
        <dbReference type="Pfam" id="PF00408"/>
    </source>
</evidence>
<reference evidence="12 13" key="1">
    <citation type="submission" date="2015-06" db="EMBL/GenBank/DDBJ databases">
        <title>Investigation of pathophysiology for high-risk pregnancy and development of treatment modality based on it.</title>
        <authorList>
            <person name="Kim B.-C."/>
            <person name="Lim S."/>
        </authorList>
    </citation>
    <scope>NUCLEOTIDE SEQUENCE [LARGE SCALE GENOMIC DNA]</scope>
    <source>
        <strain evidence="12 13">AD1-86</strain>
    </source>
</reference>
<dbReference type="EMBL" id="CP012117">
    <property type="protein sequence ID" value="ANP28062.1"/>
    <property type="molecule type" value="Genomic_DNA"/>
</dbReference>
<protein>
    <recommendedName>
        <fullName evidence="14">Phosphomannomutase/phosphoglucomutase</fullName>
    </recommendedName>
</protein>
<dbReference type="Pfam" id="PF02879">
    <property type="entry name" value="PGM_PMM_II"/>
    <property type="match status" value="1"/>
</dbReference>
<dbReference type="Gene3D" id="3.40.120.10">
    <property type="entry name" value="Alpha-D-Glucose-1,6-Bisphosphate, subunit A, domain 3"/>
    <property type="match status" value="3"/>
</dbReference>
<dbReference type="Pfam" id="PF02880">
    <property type="entry name" value="PGM_PMM_III"/>
    <property type="match status" value="1"/>
</dbReference>
<comment type="cofactor">
    <cofactor evidence="1">
        <name>Mg(2+)</name>
        <dbReference type="ChEBI" id="CHEBI:18420"/>
    </cofactor>
</comment>
<dbReference type="InterPro" id="IPR005846">
    <property type="entry name" value="A-D-PHexomutase_a/b/a-III"/>
</dbReference>
<dbReference type="InterPro" id="IPR005845">
    <property type="entry name" value="A-D-PHexomutase_a/b/a-II"/>
</dbReference>
<evidence type="ECO:0008006" key="14">
    <source>
        <dbReference type="Google" id="ProtNLM"/>
    </source>
</evidence>
<dbReference type="InterPro" id="IPR005841">
    <property type="entry name" value="Alpha-D-phosphohexomutase_SF"/>
</dbReference>
<dbReference type="GO" id="GO:0005975">
    <property type="term" value="P:carbohydrate metabolic process"/>
    <property type="evidence" value="ECO:0007669"/>
    <property type="project" value="InterPro"/>
</dbReference>
<evidence type="ECO:0000256" key="4">
    <source>
        <dbReference type="ARBA" id="ARBA00022723"/>
    </source>
</evidence>
<dbReference type="Pfam" id="PF00408">
    <property type="entry name" value="PGM_PMM_IV"/>
    <property type="match status" value="1"/>
</dbReference>
<feature type="domain" description="Alpha-D-phosphohexomutase C-terminal" evidence="8">
    <location>
        <begin position="389"/>
        <end position="467"/>
    </location>
</feature>
<dbReference type="InterPro" id="IPR036900">
    <property type="entry name" value="A-D-PHexomutase_C_sf"/>
</dbReference>
<keyword evidence="3" id="KW-0597">Phosphoprotein</keyword>
<dbReference type="SUPFAM" id="SSF53738">
    <property type="entry name" value="Phosphoglucomutase, first 3 domains"/>
    <property type="match status" value="3"/>
</dbReference>
<comment type="similarity">
    <text evidence="2">Belongs to the phosphohexose mutase family.</text>
</comment>
<dbReference type="PANTHER" id="PTHR43771:SF1">
    <property type="entry name" value="PHOSPHOMANNOMUTASE"/>
    <property type="match status" value="1"/>
</dbReference>
<evidence type="ECO:0000256" key="6">
    <source>
        <dbReference type="ARBA" id="ARBA00023235"/>
    </source>
</evidence>
<dbReference type="PATRIC" id="fig|1630135.4.peg.1514"/>
<dbReference type="GO" id="GO:0016868">
    <property type="term" value="F:intramolecular phosphotransferase activity"/>
    <property type="evidence" value="ECO:0007669"/>
    <property type="project" value="InterPro"/>
</dbReference>
<dbReference type="GO" id="GO:0046872">
    <property type="term" value="F:metal ion binding"/>
    <property type="evidence" value="ECO:0007669"/>
    <property type="project" value="UniProtKB-KW"/>
</dbReference>
<feature type="domain" description="Alpha-D-phosphohexomutase alpha/beta/alpha" evidence="10">
    <location>
        <begin position="164"/>
        <end position="264"/>
    </location>
</feature>
<keyword evidence="5" id="KW-0460">Magnesium</keyword>
<evidence type="ECO:0000313" key="12">
    <source>
        <dbReference type="EMBL" id="ANP28062.1"/>
    </source>
</evidence>
<evidence type="ECO:0000256" key="7">
    <source>
        <dbReference type="SAM" id="MobiDB-lite"/>
    </source>
</evidence>
<evidence type="ECO:0000259" key="9">
    <source>
        <dbReference type="Pfam" id="PF02878"/>
    </source>
</evidence>
<gene>
    <name evidence="12" type="ORF">DAD186_15120</name>
</gene>
<keyword evidence="6" id="KW-0413">Isomerase</keyword>
<sequence>MNAERERSAAGILDKIVGSYDIRGVAYETLTPEVAGALGAAFADYLDAGDIIVAHDMRISSPDLADAFARGAVRRGSTVAYAGLSSTDQLYCASGLFAAAGAQITASHNPACDNGIKMCFAHAKPVGRANGLLDVRDGARAYLAKGSIPVREGGRLESLDTLEDYIATMLRLVPLEGTRRLKVVVDAANAMAGHTVPALASHLPSLEIIPLFFDLDGTFPNHEANPLEPKNLRDLQAAVRESGADLGLAFDGDADRCIVVNERGEIVPPSALTAMIAEGEIARARSDAHSRPVVIGNAVSSRAVREIVEAAGGEYVRTKVGHSIIKQVMAEREAIFGGEHSAHYYFRDFFFADSGMLAALHVLRALERAGEVPLSALLERYAPYAVSGEINSRVTEPVTDVLERVATLCVERGARRDDLDGVTLTHWDDSHDPSERWWLSVRASGTEPLVRLNVEAANEATMERMRDLALAAVRNERGLPDGSTTRDSGKEGAQVASEKKSQSEESWVANLMRCPACHGKLDLRVEPISCTACGRTYTREGDVPMLIV</sequence>
<accession>A0A1B0ZJN2</accession>
<feature type="domain" description="Alpha-D-phosphohexomutase alpha/beta/alpha" evidence="11">
    <location>
        <begin position="282"/>
        <end position="384"/>
    </location>
</feature>
<evidence type="ECO:0000256" key="3">
    <source>
        <dbReference type="ARBA" id="ARBA00022553"/>
    </source>
</evidence>
<dbReference type="KEGG" id="dva:DAD186_15120"/>
<dbReference type="SUPFAM" id="SSF55957">
    <property type="entry name" value="Phosphoglucomutase, C-terminal domain"/>
    <property type="match status" value="1"/>
</dbReference>
<evidence type="ECO:0000259" key="11">
    <source>
        <dbReference type="Pfam" id="PF02880"/>
    </source>
</evidence>
<keyword evidence="4" id="KW-0479">Metal-binding</keyword>
<dbReference type="PANTHER" id="PTHR43771">
    <property type="entry name" value="PHOSPHOMANNOMUTASE"/>
    <property type="match status" value="1"/>
</dbReference>
<proteinExistence type="inferred from homology"/>
<evidence type="ECO:0000256" key="1">
    <source>
        <dbReference type="ARBA" id="ARBA00001946"/>
    </source>
</evidence>
<dbReference type="Gene3D" id="3.30.310.50">
    <property type="entry name" value="Alpha-D-phosphohexomutase, C-terminal domain"/>
    <property type="match status" value="1"/>
</dbReference>
<dbReference type="CDD" id="cd03089">
    <property type="entry name" value="PMM_PGM"/>
    <property type="match status" value="1"/>
</dbReference>
<dbReference type="InterPro" id="IPR005843">
    <property type="entry name" value="A-D-PHexomutase_C"/>
</dbReference>
<organism evidence="12 13">
    <name type="scientific">Dermabacter vaginalis</name>
    <dbReference type="NCBI Taxonomy" id="1630135"/>
    <lineage>
        <taxon>Bacteria</taxon>
        <taxon>Bacillati</taxon>
        <taxon>Actinomycetota</taxon>
        <taxon>Actinomycetes</taxon>
        <taxon>Micrococcales</taxon>
        <taxon>Dermabacteraceae</taxon>
        <taxon>Dermabacter</taxon>
    </lineage>
</organism>
<evidence type="ECO:0000259" key="10">
    <source>
        <dbReference type="Pfam" id="PF02879"/>
    </source>
</evidence>
<feature type="region of interest" description="Disordered" evidence="7">
    <location>
        <begin position="475"/>
        <end position="502"/>
    </location>
</feature>
<feature type="domain" description="Alpha-D-phosphohexomutase alpha/beta/alpha" evidence="9">
    <location>
        <begin position="15"/>
        <end position="128"/>
    </location>
</feature>
<evidence type="ECO:0000313" key="13">
    <source>
        <dbReference type="Proteomes" id="UP000092596"/>
    </source>
</evidence>